<protein>
    <recommendedName>
        <fullName evidence="3">Translation elongation factor-like protein</fullName>
    </recommendedName>
</protein>
<dbReference type="Gene3D" id="2.40.30.10">
    <property type="entry name" value="Translation factors"/>
    <property type="match status" value="1"/>
</dbReference>
<comment type="caution">
    <text evidence="1">The sequence shown here is derived from an EMBL/GenBank/DDBJ whole genome shotgun (WGS) entry which is preliminary data.</text>
</comment>
<sequence length="82" mass="9007">MEKEVGKITHWYDKIGVAVIDLKGALKMGDRVKIKKGEDEFEETISSMQVDHKEVSSAKKGDEVAVKLSQKAKEGAAIYKAG</sequence>
<evidence type="ECO:0008006" key="3">
    <source>
        <dbReference type="Google" id="ProtNLM"/>
    </source>
</evidence>
<dbReference type="EMBL" id="LCIR01000015">
    <property type="protein sequence ID" value="KKT59345.1"/>
    <property type="molecule type" value="Genomic_DNA"/>
</dbReference>
<proteinExistence type="predicted"/>
<gene>
    <name evidence="1" type="ORF">UW53_C0015G0028</name>
</gene>
<accession>A0A0G1IJK4</accession>
<dbReference type="Proteomes" id="UP000034087">
    <property type="component" value="Unassembled WGS sequence"/>
</dbReference>
<dbReference type="SUPFAM" id="SSF50447">
    <property type="entry name" value="Translation proteins"/>
    <property type="match status" value="1"/>
</dbReference>
<evidence type="ECO:0000313" key="1">
    <source>
        <dbReference type="EMBL" id="KKT59345.1"/>
    </source>
</evidence>
<dbReference type="AlphaFoldDB" id="A0A0G1IJK4"/>
<organism evidence="1 2">
    <name type="scientific">Candidatus Giovannonibacteria bacterium GW2011_GWA1_44_25</name>
    <dbReference type="NCBI Taxonomy" id="1618645"/>
    <lineage>
        <taxon>Bacteria</taxon>
        <taxon>Candidatus Giovannoniibacteriota</taxon>
    </lineage>
</organism>
<dbReference type="InterPro" id="IPR009000">
    <property type="entry name" value="Transl_B-barrel_sf"/>
</dbReference>
<reference evidence="1 2" key="1">
    <citation type="journal article" date="2015" name="Nature">
        <title>rRNA introns, odd ribosomes, and small enigmatic genomes across a large radiation of phyla.</title>
        <authorList>
            <person name="Brown C.T."/>
            <person name="Hug L.A."/>
            <person name="Thomas B.C."/>
            <person name="Sharon I."/>
            <person name="Castelle C.J."/>
            <person name="Singh A."/>
            <person name="Wilkins M.J."/>
            <person name="Williams K.H."/>
            <person name="Banfield J.F."/>
        </authorList>
    </citation>
    <scope>NUCLEOTIDE SEQUENCE [LARGE SCALE GENOMIC DNA]</scope>
</reference>
<name>A0A0G1IJK4_9BACT</name>
<evidence type="ECO:0000313" key="2">
    <source>
        <dbReference type="Proteomes" id="UP000034087"/>
    </source>
</evidence>